<dbReference type="KEGG" id="euz:DVS28_a4433"/>
<dbReference type="AlphaFoldDB" id="A0A346Y3Q1"/>
<dbReference type="EMBL" id="CP031165">
    <property type="protein sequence ID" value="AXV09098.1"/>
    <property type="molecule type" value="Genomic_DNA"/>
</dbReference>
<dbReference type="Proteomes" id="UP000264006">
    <property type="component" value="Chromosome"/>
</dbReference>
<sequence length="252" mass="26944">MTTDDHRWTDDIDSRLSAVLDADASGWLGDARVAVAESPATIRARFPAVSRKVGRGPLDPAADPDDPFVATVDDGARALLIASLPAADRPVELPELYRHGDTREKRGALRSLDLLAAEPGGLDGPMRPVARDLVDDAMRTNDTRLVAAALGTAGVAVLDDEALAQAVLKCVFVGVDIDRIPGLHDRVTPELSRMMADFVHERIAAGRDVPAQVWPVIDAHPPTDRLAAIEAELDQAEARRADAARRALALRG</sequence>
<proteinExistence type="predicted"/>
<protein>
    <submittedName>
        <fullName evidence="1">Uncharacterized protein</fullName>
    </submittedName>
</protein>
<dbReference type="NCBIfam" id="NF035938">
    <property type="entry name" value="EboA_domain"/>
    <property type="match status" value="1"/>
</dbReference>
<organism evidence="1 2">
    <name type="scientific">Euzebya pacifica</name>
    <dbReference type="NCBI Taxonomy" id="1608957"/>
    <lineage>
        <taxon>Bacteria</taxon>
        <taxon>Bacillati</taxon>
        <taxon>Actinomycetota</taxon>
        <taxon>Nitriliruptoria</taxon>
        <taxon>Euzebyales</taxon>
    </lineage>
</organism>
<evidence type="ECO:0000313" key="2">
    <source>
        <dbReference type="Proteomes" id="UP000264006"/>
    </source>
</evidence>
<reference evidence="1 2" key="1">
    <citation type="submission" date="2018-09" db="EMBL/GenBank/DDBJ databases">
        <title>Complete genome sequence of Euzebya sp. DY32-46 isolated from seawater of Pacific Ocean.</title>
        <authorList>
            <person name="Xu L."/>
            <person name="Wu Y.-H."/>
            <person name="Xu X.-W."/>
        </authorList>
    </citation>
    <scope>NUCLEOTIDE SEQUENCE [LARGE SCALE GENOMIC DNA]</scope>
    <source>
        <strain evidence="1 2">DY32-46</strain>
    </source>
</reference>
<evidence type="ECO:0000313" key="1">
    <source>
        <dbReference type="EMBL" id="AXV09098.1"/>
    </source>
</evidence>
<accession>A0A346Y3Q1</accession>
<dbReference type="InterPro" id="IPR047715">
    <property type="entry name" value="EboA_dom"/>
</dbReference>
<dbReference type="RefSeq" id="WP_114593338.1">
    <property type="nucleotide sequence ID" value="NZ_CP031165.1"/>
</dbReference>
<gene>
    <name evidence="1" type="ORF">DVS28_a4433</name>
</gene>
<dbReference type="OrthoDB" id="4328496at2"/>
<name>A0A346Y3Q1_9ACTN</name>
<keyword evidence="2" id="KW-1185">Reference proteome</keyword>